<evidence type="ECO:0000313" key="3">
    <source>
        <dbReference type="Proteomes" id="UP000620124"/>
    </source>
</evidence>
<evidence type="ECO:0000313" key="2">
    <source>
        <dbReference type="EMBL" id="KAF7362647.1"/>
    </source>
</evidence>
<dbReference type="EMBL" id="JACAZI010000004">
    <property type="protein sequence ID" value="KAF7362647.1"/>
    <property type="molecule type" value="Genomic_DNA"/>
</dbReference>
<dbReference type="Proteomes" id="UP000620124">
    <property type="component" value="Unassembled WGS sequence"/>
</dbReference>
<proteinExistence type="predicted"/>
<accession>A0A8H6YPU8</accession>
<protein>
    <submittedName>
        <fullName evidence="2">Uncharacterized protein</fullName>
    </submittedName>
</protein>
<comment type="caution">
    <text evidence="2">The sequence shown here is derived from an EMBL/GenBank/DDBJ whole genome shotgun (WGS) entry which is preliminary data.</text>
</comment>
<keyword evidence="3" id="KW-1185">Reference proteome</keyword>
<evidence type="ECO:0000256" key="1">
    <source>
        <dbReference type="SAM" id="MobiDB-lite"/>
    </source>
</evidence>
<dbReference type="AlphaFoldDB" id="A0A8H6YPU8"/>
<reference evidence="2" key="1">
    <citation type="submission" date="2020-05" db="EMBL/GenBank/DDBJ databases">
        <title>Mycena genomes resolve the evolution of fungal bioluminescence.</title>
        <authorList>
            <person name="Tsai I.J."/>
        </authorList>
    </citation>
    <scope>NUCLEOTIDE SEQUENCE</scope>
    <source>
        <strain evidence="2">CCC161011</strain>
    </source>
</reference>
<organism evidence="2 3">
    <name type="scientific">Mycena venus</name>
    <dbReference type="NCBI Taxonomy" id="2733690"/>
    <lineage>
        <taxon>Eukaryota</taxon>
        <taxon>Fungi</taxon>
        <taxon>Dikarya</taxon>
        <taxon>Basidiomycota</taxon>
        <taxon>Agaricomycotina</taxon>
        <taxon>Agaricomycetes</taxon>
        <taxon>Agaricomycetidae</taxon>
        <taxon>Agaricales</taxon>
        <taxon>Marasmiineae</taxon>
        <taxon>Mycenaceae</taxon>
        <taxon>Mycena</taxon>
    </lineage>
</organism>
<feature type="region of interest" description="Disordered" evidence="1">
    <location>
        <begin position="1"/>
        <end position="25"/>
    </location>
</feature>
<sequence>MRFSLFVPAPFTDPGTSTSAPPRGLNMSPAPVDMGTERLAFASIAAAPEYSQWSHGELRLSLLRADEELSSARIFAGVAGSDPSTIMAMNPFSSRPANPFNLITRNPFSPTNSLNHLALPGEYCHHRTARIP</sequence>
<name>A0A8H6YPU8_9AGAR</name>
<gene>
    <name evidence="2" type="ORF">MVEN_00613800</name>
</gene>